<dbReference type="GO" id="GO:0016042">
    <property type="term" value="P:lipid catabolic process"/>
    <property type="evidence" value="ECO:0007669"/>
    <property type="project" value="InterPro"/>
</dbReference>
<feature type="chain" id="PRO_5039321383" evidence="1">
    <location>
        <begin position="24"/>
        <end position="321"/>
    </location>
</feature>
<dbReference type="InterPro" id="IPR002918">
    <property type="entry name" value="Lipase_EstA/Esterase_EstB"/>
</dbReference>
<gene>
    <name evidence="2" type="ORF">F5544_31815</name>
</gene>
<keyword evidence="1" id="KW-0732">Signal</keyword>
<dbReference type="EMBL" id="CP046172">
    <property type="protein sequence ID" value="QIS14202.1"/>
    <property type="molecule type" value="Genomic_DNA"/>
</dbReference>
<name>A0A6G9YLY0_9NOCA</name>
<sequence length="321" mass="33379">MNTFRCGLTSLGECAAASLLALAAVLARPGTAVSDPLPVPYSVAAIVSATLTAIPPYTPPGANEWSCIPHDPHPRPIVLVHGLFGNAANSWPMFAPLLANEGYCVFTLTYGVYPGDTGKLAGVGGRAPIDRSIDELREFIENVRQTTGSVSVDILSWSEGTVVTAGYIQFRGGADAVHRVVAMAPLWNGTAVADPLRAQLTAMGALGATYQVLDPACAACTELLSGSEFVRQLRDSGVYTPNVGYTNIVTTTDMQVQPYTSGIRGAPNATNIVLQDICPVDLSGHLSLGVDPTVAGLALSALDPVGHYRIPCTPALAPPGI</sequence>
<proteinExistence type="predicted"/>
<reference evidence="2 3" key="1">
    <citation type="journal article" date="2019" name="ACS Chem. Biol.">
        <title>Identification and Mobilization of a Cryptic Antibiotic Biosynthesis Gene Locus from a Human-Pathogenic Nocardia Isolate.</title>
        <authorList>
            <person name="Herisse M."/>
            <person name="Ishida K."/>
            <person name="Porter J.L."/>
            <person name="Howden B."/>
            <person name="Hertweck C."/>
            <person name="Stinear T.P."/>
            <person name="Pidot S.J."/>
        </authorList>
    </citation>
    <scope>NUCLEOTIDE SEQUENCE [LARGE SCALE GENOMIC DNA]</scope>
    <source>
        <strain evidence="2 3">AUSMDU00012717</strain>
    </source>
</reference>
<dbReference type="KEGG" id="nah:F5544_31815"/>
<dbReference type="GO" id="GO:0016298">
    <property type="term" value="F:lipase activity"/>
    <property type="evidence" value="ECO:0007669"/>
    <property type="project" value="TreeGrafter"/>
</dbReference>
<dbReference type="Gene3D" id="3.40.50.1820">
    <property type="entry name" value="alpha/beta hydrolase"/>
    <property type="match status" value="1"/>
</dbReference>
<evidence type="ECO:0000256" key="1">
    <source>
        <dbReference type="SAM" id="SignalP"/>
    </source>
</evidence>
<dbReference type="RefSeq" id="WP_167476644.1">
    <property type="nucleotide sequence ID" value="NZ_CP046172.1"/>
</dbReference>
<protein>
    <submittedName>
        <fullName evidence="2">Lipase</fullName>
    </submittedName>
</protein>
<dbReference type="Proteomes" id="UP000503540">
    <property type="component" value="Chromosome"/>
</dbReference>
<dbReference type="Pfam" id="PF01674">
    <property type="entry name" value="Lipase_2"/>
    <property type="match status" value="1"/>
</dbReference>
<feature type="signal peptide" evidence="1">
    <location>
        <begin position="1"/>
        <end position="23"/>
    </location>
</feature>
<organism evidence="2 3">
    <name type="scientific">Nocardia arthritidis</name>
    <dbReference type="NCBI Taxonomy" id="228602"/>
    <lineage>
        <taxon>Bacteria</taxon>
        <taxon>Bacillati</taxon>
        <taxon>Actinomycetota</taxon>
        <taxon>Actinomycetes</taxon>
        <taxon>Mycobacteriales</taxon>
        <taxon>Nocardiaceae</taxon>
        <taxon>Nocardia</taxon>
    </lineage>
</organism>
<dbReference type="SUPFAM" id="SSF53474">
    <property type="entry name" value="alpha/beta-Hydrolases"/>
    <property type="match status" value="1"/>
</dbReference>
<dbReference type="PANTHER" id="PTHR32015">
    <property type="entry name" value="FASTING INDUCED LIPASE"/>
    <property type="match status" value="1"/>
</dbReference>
<evidence type="ECO:0000313" key="2">
    <source>
        <dbReference type="EMBL" id="QIS14202.1"/>
    </source>
</evidence>
<dbReference type="PANTHER" id="PTHR32015:SF1">
    <property type="entry name" value="LIPASE"/>
    <property type="match status" value="1"/>
</dbReference>
<accession>A0A6G9YLY0</accession>
<dbReference type="AlphaFoldDB" id="A0A6G9YLY0"/>
<evidence type="ECO:0000313" key="3">
    <source>
        <dbReference type="Proteomes" id="UP000503540"/>
    </source>
</evidence>
<keyword evidence="3" id="KW-1185">Reference proteome</keyword>
<dbReference type="InterPro" id="IPR029058">
    <property type="entry name" value="AB_hydrolase_fold"/>
</dbReference>